<dbReference type="InterPro" id="IPR011009">
    <property type="entry name" value="Kinase-like_dom_sf"/>
</dbReference>
<gene>
    <name evidence="2" type="ORF">BJ508DRAFT_337206</name>
</gene>
<keyword evidence="3" id="KW-1185">Reference proteome</keyword>
<evidence type="ECO:0000256" key="1">
    <source>
        <dbReference type="SAM" id="MobiDB-lite"/>
    </source>
</evidence>
<evidence type="ECO:0008006" key="4">
    <source>
        <dbReference type="Google" id="ProtNLM"/>
    </source>
</evidence>
<sequence length="466" mass="52498">MKQLSATSHRPLPLASLSLQLESITGPPTEDFNPPESTDVQTATDPSLDYRSEPATSVQIAEWTDMGRTYQMPAYNRCCAQEGLVEDPEDYETLKYHPVDLGDIIQGAQARYRIVDKVGLKNDKWTYWAVWDIDSQLYRSLTIESAIHTAAGGKERMMILQMLKEDVEWAAGLEERMVVEKPGVDFIDAPYDLFEISGPNGLHLCYVTDVGTFSLSSVDGSDHADDPPLIPPTMNQKVRLRLVMELCKAVEFLHNKDITHGSIDSESVRFAYHQRSTAQNETTEFFARASETLPVKRLDGSPLCAARDAGVPKRLVFPQTHNFARWMRKGNEKPIICLSNFSCCRHIPFNSALDEAHVAYNADSSYDKDIFNLGHQCSIILGDGAIDLSHASNGRSEDLSREIYGIKVYKPDDPFAIDDYVNEKWYDDEEVTILCDILAMMARSRPHGKETISKIVNMLPRDWSSY</sequence>
<dbReference type="STRING" id="1160509.A0A3N4IPR5"/>
<dbReference type="SUPFAM" id="SSF56112">
    <property type="entry name" value="Protein kinase-like (PK-like)"/>
    <property type="match status" value="1"/>
</dbReference>
<evidence type="ECO:0000313" key="2">
    <source>
        <dbReference type="EMBL" id="RPA87929.1"/>
    </source>
</evidence>
<dbReference type="EMBL" id="ML119645">
    <property type="protein sequence ID" value="RPA87929.1"/>
    <property type="molecule type" value="Genomic_DNA"/>
</dbReference>
<dbReference type="OrthoDB" id="5979581at2759"/>
<feature type="region of interest" description="Disordered" evidence="1">
    <location>
        <begin position="17"/>
        <end position="54"/>
    </location>
</feature>
<accession>A0A3N4IPR5</accession>
<organism evidence="2 3">
    <name type="scientific">Ascobolus immersus RN42</name>
    <dbReference type="NCBI Taxonomy" id="1160509"/>
    <lineage>
        <taxon>Eukaryota</taxon>
        <taxon>Fungi</taxon>
        <taxon>Dikarya</taxon>
        <taxon>Ascomycota</taxon>
        <taxon>Pezizomycotina</taxon>
        <taxon>Pezizomycetes</taxon>
        <taxon>Pezizales</taxon>
        <taxon>Ascobolaceae</taxon>
        <taxon>Ascobolus</taxon>
    </lineage>
</organism>
<dbReference type="AlphaFoldDB" id="A0A3N4IPR5"/>
<dbReference type="Proteomes" id="UP000275078">
    <property type="component" value="Unassembled WGS sequence"/>
</dbReference>
<reference evidence="2 3" key="1">
    <citation type="journal article" date="2018" name="Nat. Ecol. Evol.">
        <title>Pezizomycetes genomes reveal the molecular basis of ectomycorrhizal truffle lifestyle.</title>
        <authorList>
            <person name="Murat C."/>
            <person name="Payen T."/>
            <person name="Noel B."/>
            <person name="Kuo A."/>
            <person name="Morin E."/>
            <person name="Chen J."/>
            <person name="Kohler A."/>
            <person name="Krizsan K."/>
            <person name="Balestrini R."/>
            <person name="Da Silva C."/>
            <person name="Montanini B."/>
            <person name="Hainaut M."/>
            <person name="Levati E."/>
            <person name="Barry K.W."/>
            <person name="Belfiori B."/>
            <person name="Cichocki N."/>
            <person name="Clum A."/>
            <person name="Dockter R.B."/>
            <person name="Fauchery L."/>
            <person name="Guy J."/>
            <person name="Iotti M."/>
            <person name="Le Tacon F."/>
            <person name="Lindquist E.A."/>
            <person name="Lipzen A."/>
            <person name="Malagnac F."/>
            <person name="Mello A."/>
            <person name="Molinier V."/>
            <person name="Miyauchi S."/>
            <person name="Poulain J."/>
            <person name="Riccioni C."/>
            <person name="Rubini A."/>
            <person name="Sitrit Y."/>
            <person name="Splivallo R."/>
            <person name="Traeger S."/>
            <person name="Wang M."/>
            <person name="Zifcakova L."/>
            <person name="Wipf D."/>
            <person name="Zambonelli A."/>
            <person name="Paolocci F."/>
            <person name="Nowrousian M."/>
            <person name="Ottonello S."/>
            <person name="Baldrian P."/>
            <person name="Spatafora J.W."/>
            <person name="Henrissat B."/>
            <person name="Nagy L.G."/>
            <person name="Aury J.M."/>
            <person name="Wincker P."/>
            <person name="Grigoriev I.V."/>
            <person name="Bonfante P."/>
            <person name="Martin F.M."/>
        </authorList>
    </citation>
    <scope>NUCLEOTIDE SEQUENCE [LARGE SCALE GENOMIC DNA]</scope>
    <source>
        <strain evidence="2 3">RN42</strain>
    </source>
</reference>
<proteinExistence type="predicted"/>
<name>A0A3N4IPR5_ASCIM</name>
<protein>
    <recommendedName>
        <fullName evidence="4">Protein kinase domain-containing protein</fullName>
    </recommendedName>
</protein>
<dbReference type="Gene3D" id="1.10.510.10">
    <property type="entry name" value="Transferase(Phosphotransferase) domain 1"/>
    <property type="match status" value="1"/>
</dbReference>
<evidence type="ECO:0000313" key="3">
    <source>
        <dbReference type="Proteomes" id="UP000275078"/>
    </source>
</evidence>
<dbReference type="Gene3D" id="3.30.200.20">
    <property type="entry name" value="Phosphorylase Kinase, domain 1"/>
    <property type="match status" value="1"/>
</dbReference>
<feature type="compositionally biased region" description="Polar residues" evidence="1">
    <location>
        <begin position="35"/>
        <end position="45"/>
    </location>
</feature>